<feature type="region of interest" description="Disordered" evidence="1">
    <location>
        <begin position="358"/>
        <end position="381"/>
    </location>
</feature>
<feature type="region of interest" description="Disordered" evidence="1">
    <location>
        <begin position="1255"/>
        <end position="1279"/>
    </location>
</feature>
<feature type="compositionally biased region" description="Polar residues" evidence="1">
    <location>
        <begin position="443"/>
        <end position="453"/>
    </location>
</feature>
<dbReference type="OMA" id="NDNCALA"/>
<feature type="region of interest" description="Disordered" evidence="1">
    <location>
        <begin position="868"/>
        <end position="901"/>
    </location>
</feature>
<reference evidence="2 3" key="1">
    <citation type="journal article" date="2014" name="Nat. Commun.">
        <title>Klebsormidium flaccidum genome reveals primary factors for plant terrestrial adaptation.</title>
        <authorList>
            <person name="Hori K."/>
            <person name="Maruyama F."/>
            <person name="Fujisawa T."/>
            <person name="Togashi T."/>
            <person name="Yamamoto N."/>
            <person name="Seo M."/>
            <person name="Sato S."/>
            <person name="Yamada T."/>
            <person name="Mori H."/>
            <person name="Tajima N."/>
            <person name="Moriyama T."/>
            <person name="Ikeuchi M."/>
            <person name="Watanabe M."/>
            <person name="Wada H."/>
            <person name="Kobayashi K."/>
            <person name="Saito M."/>
            <person name="Masuda T."/>
            <person name="Sasaki-Sekimoto Y."/>
            <person name="Mashiguchi K."/>
            <person name="Awai K."/>
            <person name="Shimojima M."/>
            <person name="Masuda S."/>
            <person name="Iwai M."/>
            <person name="Nobusawa T."/>
            <person name="Narise T."/>
            <person name="Kondo S."/>
            <person name="Saito H."/>
            <person name="Sato R."/>
            <person name="Murakawa M."/>
            <person name="Ihara Y."/>
            <person name="Oshima-Yamada Y."/>
            <person name="Ohtaka K."/>
            <person name="Satoh M."/>
            <person name="Sonobe K."/>
            <person name="Ishii M."/>
            <person name="Ohtani R."/>
            <person name="Kanamori-Sato M."/>
            <person name="Honoki R."/>
            <person name="Miyazaki D."/>
            <person name="Mochizuki H."/>
            <person name="Umetsu J."/>
            <person name="Higashi K."/>
            <person name="Shibata D."/>
            <person name="Kamiya Y."/>
            <person name="Sato N."/>
            <person name="Nakamura Y."/>
            <person name="Tabata S."/>
            <person name="Ida S."/>
            <person name="Kurokawa K."/>
            <person name="Ohta H."/>
        </authorList>
    </citation>
    <scope>NUCLEOTIDE SEQUENCE [LARGE SCALE GENOMIC DNA]</scope>
    <source>
        <strain evidence="2 3">NIES-2285</strain>
    </source>
</reference>
<keyword evidence="3" id="KW-1185">Reference proteome</keyword>
<dbReference type="OrthoDB" id="2779at2759"/>
<dbReference type="STRING" id="105231.A0A1Y1IAH9"/>
<protein>
    <submittedName>
        <fullName evidence="2">Uncharacterized protein</fullName>
    </submittedName>
</protein>
<feature type="region of interest" description="Disordered" evidence="1">
    <location>
        <begin position="625"/>
        <end position="723"/>
    </location>
</feature>
<feature type="compositionally biased region" description="Basic and acidic residues" evidence="1">
    <location>
        <begin position="653"/>
        <end position="664"/>
    </location>
</feature>
<feature type="compositionally biased region" description="Low complexity" evidence="1">
    <location>
        <begin position="882"/>
        <end position="897"/>
    </location>
</feature>
<feature type="compositionally biased region" description="Low complexity" evidence="1">
    <location>
        <begin position="689"/>
        <end position="698"/>
    </location>
</feature>
<feature type="compositionally biased region" description="Low complexity" evidence="1">
    <location>
        <begin position="415"/>
        <end position="426"/>
    </location>
</feature>
<feature type="compositionally biased region" description="Polar residues" evidence="1">
    <location>
        <begin position="967"/>
        <end position="988"/>
    </location>
</feature>
<feature type="region of interest" description="Disordered" evidence="1">
    <location>
        <begin position="118"/>
        <end position="162"/>
    </location>
</feature>
<feature type="compositionally biased region" description="Acidic residues" evidence="1">
    <location>
        <begin position="1136"/>
        <end position="1159"/>
    </location>
</feature>
<organism evidence="2 3">
    <name type="scientific">Klebsormidium nitens</name>
    <name type="common">Green alga</name>
    <name type="synonym">Ulothrix nitens</name>
    <dbReference type="NCBI Taxonomy" id="105231"/>
    <lineage>
        <taxon>Eukaryota</taxon>
        <taxon>Viridiplantae</taxon>
        <taxon>Streptophyta</taxon>
        <taxon>Klebsormidiophyceae</taxon>
        <taxon>Klebsormidiales</taxon>
        <taxon>Klebsormidiaceae</taxon>
        <taxon>Klebsormidium</taxon>
    </lineage>
</organism>
<evidence type="ECO:0000313" key="3">
    <source>
        <dbReference type="Proteomes" id="UP000054558"/>
    </source>
</evidence>
<proteinExistence type="predicted"/>
<feature type="compositionally biased region" description="Acidic residues" evidence="1">
    <location>
        <begin position="868"/>
        <end position="881"/>
    </location>
</feature>
<dbReference type="Proteomes" id="UP000054558">
    <property type="component" value="Unassembled WGS sequence"/>
</dbReference>
<sequence>MSSASHLLAPRVTSHHASCQCTFLGESLVCPQNPRFQHRAIGLRVEGVKQSSSPSRKLSAASLCSCIWNGSCQGSASRRCVSAASVAETGAPTETEAAQERAELGAGARTLLLWQARAKPGSSRKAPQHRPDQLETSPASEHPLGSEQTVATAKAIKAPSRRKPGALLDSIRTKVLNASEDVVVKGAPESNLKARKPVAPHEDRRLGIGVGESASPKIPGPIQNEVPVLWSEDGARKGGRAVGGSPRGSVNGTASKVAPPEGGADVISFNGALWAVAAAASKIANGGVVEQKSTGAGEALPGGVSERGALRLNRRLIANGASFHAADLRGSEGAEGPSEEQSSAVMHVGGLPKTAAERGAGLKAKSKKAGPASASGQGTAFEDGVMEALRKNMIEALREKRPAGAGPPSAGPGGSVSEAGSSGALGELERPDVSGTEEESGRTDSGLSASTSGRDAAPARSRARKAKVSLATEILIEQALSEGEAPKEAPVRKTRKRVQKVVVVEGPATGEGEKPKRVRKRVRVRSAEVEGGPPDLGGAENKSTDAEEDREGVEVSEGSKGDSRSFRARRGKLPALGAATSPVETVGRERMQAGQISRPVQKKENSGSTVPAIVGSMILGAASGNEPTAVQSLGGLGPKLATQSVNKGSSSKEGSRKGGTEHTLRGRTGSLKPATSQVPLGPIQALRASAPSISSSESGTVVKGPKVATNRAGSGPVSLDVEEGFRGPKVATNRVVGGSLDGMEAEESVAEGPKLATMKVPLGPIAALRAAASQPANDLAPAVRIADEVLEVGPIQVLRSSGRHAVSAVTKRSAPLDYLSDLEEEEEEFEIGEGELDDGPIRGLRSSGGRAGVGSSYGAAALDYLSDLEEEDGEGIEEETAETPVGGSVASGVQGAQNPLKNSYYSDHLMESHSKTKFVWGRQNAHAKEGTFLEQLDYSIEPPEAEKVAEEMPIGGQRKRRRGMRSESPSRSGESVNRGTGESSQGEQKPTGGAKPSSEFLLMYATWRDLSEGRLDPAGYEVVSEKTGAVIGVVSALEPLTPAAEKEMEETGLQLHTGLLRMTAVAGFVDEYESERRTPAGSAGVPSGIEQRGFVESEAESASALFGGSEGKGAGDAKDDEELEREELLNALREFDGEEGVQSEGDESDSDWEELEDDTDSLASLDELKAALGGSDSEEEDEGGAGAAQREYAIPVIGEYIADVSVKERRIRVTLPGSLDRISRRPAILRGLGMALYKYCSGKNQSVKTLAEVKEKARGGRAGDGREQKRSLARQNSTVHPQITYIPTEKELLTDGREDILEDIELVGGFAAATNALGLSRQKRPIGFWENKLHLDAEIELFNYSRWTKRTNSETGEVYWVNLLNDMVAREKPPPPDSLTPPLPVSYREEDVDTACMPKRKDVQEAGRWDLHHAIVSHGGYTAVGRELGRQTPPRLPEGAPRLREQSSKYAFPEMLVSAIRKVMKEKNLTKLPSIRDFKEMGRNDIVLGFRRHGGVLAVAEMMNVEPKVELKPGPWTLESAAAALSEYVNEKAARTGQPRSMPTLKELQQAGRSNLRYVIQHFGQKVMAEQLGLPPNLSSHEKKRLRAAQTAAEGRAGQSVAELRAEAELRAIRSPWTLKLAAAALKEYVDEKAARTGQPRAMPTLKELLQAGQGDLRYVILHFGHKVMAEQLGLPPNVSTHEKNRMRAAQVAAEIRAGQSVAELRALWSKRQKVAQLARLGKRGDGGKVGK</sequence>
<gene>
    <name evidence="2" type="ORF">KFL_002720045</name>
</gene>
<feature type="compositionally biased region" description="Low complexity" evidence="1">
    <location>
        <begin position="842"/>
        <end position="851"/>
    </location>
</feature>
<feature type="region of interest" description="Disordered" evidence="1">
    <location>
        <begin position="401"/>
        <end position="608"/>
    </location>
</feature>
<evidence type="ECO:0000313" key="2">
    <source>
        <dbReference type="EMBL" id="GAQ86131.1"/>
    </source>
</evidence>
<feature type="region of interest" description="Disordered" evidence="1">
    <location>
        <begin position="237"/>
        <end position="260"/>
    </location>
</feature>
<evidence type="ECO:0000256" key="1">
    <source>
        <dbReference type="SAM" id="MobiDB-lite"/>
    </source>
</evidence>
<feature type="region of interest" description="Disordered" evidence="1">
    <location>
        <begin position="829"/>
        <end position="851"/>
    </location>
</feature>
<dbReference type="EMBL" id="DF237221">
    <property type="protein sequence ID" value="GAQ86131.1"/>
    <property type="molecule type" value="Genomic_DNA"/>
</dbReference>
<feature type="compositionally biased region" description="Acidic residues" evidence="1">
    <location>
        <begin position="829"/>
        <end position="838"/>
    </location>
</feature>
<accession>A0A1Y1IAH9</accession>
<feature type="region of interest" description="Disordered" evidence="1">
    <location>
        <begin position="1093"/>
        <end position="1159"/>
    </location>
</feature>
<name>A0A1Y1IAH9_KLENI</name>
<feature type="compositionally biased region" description="Basic and acidic residues" evidence="1">
    <location>
        <begin position="1255"/>
        <end position="1270"/>
    </location>
</feature>
<feature type="compositionally biased region" description="Low complexity" evidence="1">
    <location>
        <begin position="359"/>
        <end position="378"/>
    </location>
</feature>
<feature type="region of interest" description="Disordered" evidence="1">
    <location>
        <begin position="943"/>
        <end position="997"/>
    </location>
</feature>